<accession>A0A2U1CMC2</accession>
<protein>
    <submittedName>
        <fullName evidence="1">Uncharacterized protein</fullName>
    </submittedName>
</protein>
<keyword evidence="2" id="KW-1185">Reference proteome</keyword>
<sequence length="301" mass="31756">MSLYNNVAESLSSKGLLGSIKSGISSAVGSASSSVASALGGGKLATAVTKYGANMANTAAQNMINKHISPQMAKMINTGGGMLGDVLSGDFEGAAVRLLDSGLLSKYFPGMGGIASQAAYWGTPTPLMGGISPSEAKRIHDESRATEFARKNLFLIEIDSPLQGDVSSRFNLFVTDVEYTPMILSGDKRKLGAAYTDSVNSSDPIELRITTMDDKSGFIKRWFMAHAGAAVARDGTIGPPASYAVGVKIVHAFVTSGSNQGGYEDVGLFRPANIDVSLSRREDGLEEVQMTFTQLDTFMRK</sequence>
<dbReference type="AlphaFoldDB" id="A0A2U1CMC2"/>
<evidence type="ECO:0000313" key="1">
    <source>
        <dbReference type="EMBL" id="PVY62166.1"/>
    </source>
</evidence>
<name>A0A2U1CMC2_9BURK</name>
<dbReference type="EMBL" id="QEKO01000002">
    <property type="protein sequence ID" value="PVY62166.1"/>
    <property type="molecule type" value="Genomic_DNA"/>
</dbReference>
<dbReference type="OrthoDB" id="5570236at2"/>
<dbReference type="Proteomes" id="UP000246145">
    <property type="component" value="Unassembled WGS sequence"/>
</dbReference>
<organism evidence="1 2">
    <name type="scientific">Pusillimonas noertemannii</name>
    <dbReference type="NCBI Taxonomy" id="305977"/>
    <lineage>
        <taxon>Bacteria</taxon>
        <taxon>Pseudomonadati</taxon>
        <taxon>Pseudomonadota</taxon>
        <taxon>Betaproteobacteria</taxon>
        <taxon>Burkholderiales</taxon>
        <taxon>Alcaligenaceae</taxon>
        <taxon>Pusillimonas</taxon>
    </lineage>
</organism>
<evidence type="ECO:0000313" key="2">
    <source>
        <dbReference type="Proteomes" id="UP000246145"/>
    </source>
</evidence>
<proteinExistence type="predicted"/>
<gene>
    <name evidence="1" type="ORF">C7440_1659</name>
</gene>
<comment type="caution">
    <text evidence="1">The sequence shown here is derived from an EMBL/GenBank/DDBJ whole genome shotgun (WGS) entry which is preliminary data.</text>
</comment>
<reference evidence="1 2" key="1">
    <citation type="submission" date="2018-04" db="EMBL/GenBank/DDBJ databases">
        <title>Genomic Encyclopedia of Type Strains, Phase IV (KMG-IV): sequencing the most valuable type-strain genomes for metagenomic binning, comparative biology and taxonomic classification.</title>
        <authorList>
            <person name="Goeker M."/>
        </authorList>
    </citation>
    <scope>NUCLEOTIDE SEQUENCE [LARGE SCALE GENOMIC DNA]</scope>
    <source>
        <strain evidence="1 2">DSM 10065</strain>
    </source>
</reference>
<dbReference type="RefSeq" id="WP_116518159.1">
    <property type="nucleotide sequence ID" value="NZ_JACCEX010000002.1"/>
</dbReference>